<proteinExistence type="inferred from homology"/>
<feature type="transmembrane region" description="Helical" evidence="9">
    <location>
        <begin position="72"/>
        <end position="92"/>
    </location>
</feature>
<dbReference type="Proteomes" id="UP000027647">
    <property type="component" value="Unassembled WGS sequence"/>
</dbReference>
<dbReference type="Pfam" id="PF00795">
    <property type="entry name" value="CN_hydrolase"/>
    <property type="match status" value="1"/>
</dbReference>
<evidence type="ECO:0000256" key="6">
    <source>
        <dbReference type="ARBA" id="ARBA00022989"/>
    </source>
</evidence>
<comment type="catalytic activity">
    <reaction evidence="9">
        <text>N-terminal S-1,2-diacyl-sn-glyceryl-L-cysteinyl-[lipoprotein] + a glycerophospholipid = N-acyl-S-1,2-diacyl-sn-glyceryl-L-cysteinyl-[lipoprotein] + a 2-acyl-sn-glycero-3-phospholipid + H(+)</text>
        <dbReference type="Rhea" id="RHEA:48228"/>
        <dbReference type="Rhea" id="RHEA-COMP:14681"/>
        <dbReference type="Rhea" id="RHEA-COMP:14684"/>
        <dbReference type="ChEBI" id="CHEBI:15378"/>
        <dbReference type="ChEBI" id="CHEBI:136912"/>
        <dbReference type="ChEBI" id="CHEBI:140656"/>
        <dbReference type="ChEBI" id="CHEBI:140657"/>
        <dbReference type="ChEBI" id="CHEBI:140660"/>
        <dbReference type="EC" id="2.3.1.269"/>
    </reaction>
</comment>
<comment type="similarity">
    <text evidence="2 9">Belongs to the CN hydrolase family. Apolipoprotein N-acyltransferase subfamily.</text>
</comment>
<feature type="domain" description="CN hydrolase" evidence="10">
    <location>
        <begin position="250"/>
        <end position="519"/>
    </location>
</feature>
<dbReference type="CDD" id="cd07571">
    <property type="entry name" value="ALP_N-acyl_transferase"/>
    <property type="match status" value="1"/>
</dbReference>
<dbReference type="Pfam" id="PF20154">
    <property type="entry name" value="LNT_N"/>
    <property type="match status" value="1"/>
</dbReference>
<dbReference type="PANTHER" id="PTHR38686:SF1">
    <property type="entry name" value="APOLIPOPROTEIN N-ACYLTRANSFERASE"/>
    <property type="match status" value="1"/>
</dbReference>
<dbReference type="InterPro" id="IPR045378">
    <property type="entry name" value="LNT_N"/>
</dbReference>
<dbReference type="EMBL" id="JMIW01000004">
    <property type="protein sequence ID" value="KEO89833.1"/>
    <property type="molecule type" value="Genomic_DNA"/>
</dbReference>
<evidence type="ECO:0000256" key="8">
    <source>
        <dbReference type="ARBA" id="ARBA00023315"/>
    </source>
</evidence>
<dbReference type="OrthoDB" id="9804277at2"/>
<feature type="transmembrane region" description="Helical" evidence="9">
    <location>
        <begin position="184"/>
        <end position="206"/>
    </location>
</feature>
<comment type="pathway">
    <text evidence="9">Protein modification; lipoprotein biosynthesis (N-acyl transfer).</text>
</comment>
<evidence type="ECO:0000256" key="2">
    <source>
        <dbReference type="ARBA" id="ARBA00010065"/>
    </source>
</evidence>
<dbReference type="SUPFAM" id="SSF56317">
    <property type="entry name" value="Carbon-nitrogen hydrolase"/>
    <property type="match status" value="1"/>
</dbReference>
<feature type="transmembrane region" description="Helical" evidence="9">
    <location>
        <begin position="104"/>
        <end position="131"/>
    </location>
</feature>
<accession>A0A074MDA6</accession>
<evidence type="ECO:0000256" key="7">
    <source>
        <dbReference type="ARBA" id="ARBA00023136"/>
    </source>
</evidence>
<dbReference type="STRING" id="1044.EH31_11820"/>
<keyword evidence="8 9" id="KW-0012">Acyltransferase</keyword>
<dbReference type="GO" id="GO:0016410">
    <property type="term" value="F:N-acyltransferase activity"/>
    <property type="evidence" value="ECO:0007669"/>
    <property type="project" value="UniProtKB-UniRule"/>
</dbReference>
<keyword evidence="3 9" id="KW-1003">Cell membrane</keyword>
<keyword evidence="6 9" id="KW-1133">Transmembrane helix</keyword>
<dbReference type="Gene3D" id="3.60.110.10">
    <property type="entry name" value="Carbon-nitrogen hydrolase"/>
    <property type="match status" value="1"/>
</dbReference>
<keyword evidence="5 9" id="KW-0812">Transmembrane</keyword>
<comment type="subcellular location">
    <subcellularLocation>
        <location evidence="1 9">Cell membrane</location>
        <topology evidence="1 9">Multi-pass membrane protein</topology>
    </subcellularLocation>
</comment>
<reference evidence="11 12" key="1">
    <citation type="submission" date="2014-04" db="EMBL/GenBank/DDBJ databases">
        <title>A comprehensive comparison of genomes of Erythrobacter spp. strains.</title>
        <authorList>
            <person name="Zheng Q."/>
        </authorList>
    </citation>
    <scope>NUCLEOTIDE SEQUENCE [LARGE SCALE GENOMIC DNA]</scope>
    <source>
        <strain evidence="11 12">DSM 6997</strain>
    </source>
</reference>
<feature type="transmembrane region" description="Helical" evidence="9">
    <location>
        <begin position="143"/>
        <end position="164"/>
    </location>
</feature>
<sequence length="553" mass="60242">MADQALNTSQSRLGSYWSRVTQFAQRWPGLTSGLLGLIVALGYPPVHGWWVALPALALWIAHLRTSPNWKSALWRGWTFGWAHLTLANNWIATAFTYQSDMPEILGWVAVPLLCVYLAVYPALAALAAHLLGRRGDVRTFGSVLAAAWIVTEWLRSWVFTGYPWPPLGLMLLGGWETPGLARLLPWIGTYALSGLVIWIALLLLWSATAPMPSRGHRAFLAFGVVFGGVVLPMTTFRPSAEETDINYTLVQPLIPQDELNDGSKFEEQFQRIARLTAKNADQSRLVLWPESAVPDYLEDGYPQRYYTRMTAGADPDFARRRIGVVIGPQSTLLAGVVNLNIGEGSDGIPRALSARNSVIAMNGEGDITNHYAKAHLVPYGEYLPMEQVLGAIGLSRLTSGTIPYIPGPGPQTLDLGEHGKAGIQICYEIVFSGQVVDRDNRPDYLFNPSNDGWFGSWGPPQHLAQARMRAIEEGLPVLRSTTTGISAVIDANGNVVQHVPSGEAGALHGLIPEAASPTLFSKLGNALPLMWAGLLALLGLGLPRLLALREPRS</sequence>
<protein>
    <recommendedName>
        <fullName evidence="9">Apolipoprotein N-acyltransferase</fullName>
        <shortName evidence="9">ALP N-acyltransferase</shortName>
        <ecNumber evidence="9">2.3.1.269</ecNumber>
    </recommendedName>
</protein>
<dbReference type="eggNOG" id="COG0815">
    <property type="taxonomic scope" value="Bacteria"/>
</dbReference>
<dbReference type="GO" id="GO:0005886">
    <property type="term" value="C:plasma membrane"/>
    <property type="evidence" value="ECO:0007669"/>
    <property type="project" value="UniProtKB-SubCell"/>
</dbReference>
<evidence type="ECO:0000313" key="11">
    <source>
        <dbReference type="EMBL" id="KEO89833.1"/>
    </source>
</evidence>
<feature type="transmembrane region" description="Helical" evidence="9">
    <location>
        <begin position="34"/>
        <end position="60"/>
    </location>
</feature>
<feature type="transmembrane region" description="Helical" evidence="9">
    <location>
        <begin position="218"/>
        <end position="236"/>
    </location>
</feature>
<dbReference type="NCBIfam" id="TIGR00546">
    <property type="entry name" value="lnt"/>
    <property type="match status" value="1"/>
</dbReference>
<dbReference type="EC" id="2.3.1.269" evidence="9"/>
<dbReference type="UniPathway" id="UPA00666"/>
<keyword evidence="12" id="KW-1185">Reference proteome</keyword>
<evidence type="ECO:0000256" key="9">
    <source>
        <dbReference type="HAMAP-Rule" id="MF_01148"/>
    </source>
</evidence>
<dbReference type="InterPro" id="IPR004563">
    <property type="entry name" value="Apolipo_AcylTrfase"/>
</dbReference>
<keyword evidence="7 9" id="KW-0472">Membrane</keyword>
<gene>
    <name evidence="9" type="primary">lnt</name>
    <name evidence="11" type="ORF">EH31_11820</name>
</gene>
<comment type="function">
    <text evidence="9">Catalyzes the phospholipid dependent N-acylation of the N-terminal cysteine of apolipoprotein, the last step in lipoprotein maturation.</text>
</comment>
<dbReference type="InterPro" id="IPR003010">
    <property type="entry name" value="C-N_Hydrolase"/>
</dbReference>
<evidence type="ECO:0000256" key="1">
    <source>
        <dbReference type="ARBA" id="ARBA00004651"/>
    </source>
</evidence>
<evidence type="ECO:0000256" key="3">
    <source>
        <dbReference type="ARBA" id="ARBA00022475"/>
    </source>
</evidence>
<keyword evidence="4 9" id="KW-0808">Transferase</keyword>
<dbReference type="PROSITE" id="PS50263">
    <property type="entry name" value="CN_HYDROLASE"/>
    <property type="match status" value="1"/>
</dbReference>
<dbReference type="InterPro" id="IPR036526">
    <property type="entry name" value="C-N_Hydrolase_sf"/>
</dbReference>
<evidence type="ECO:0000256" key="5">
    <source>
        <dbReference type="ARBA" id="ARBA00022692"/>
    </source>
</evidence>
<dbReference type="AlphaFoldDB" id="A0A074MDA6"/>
<dbReference type="GO" id="GO:0042158">
    <property type="term" value="P:lipoprotein biosynthetic process"/>
    <property type="evidence" value="ECO:0007669"/>
    <property type="project" value="UniProtKB-UniRule"/>
</dbReference>
<dbReference type="PANTHER" id="PTHR38686">
    <property type="entry name" value="APOLIPOPROTEIN N-ACYLTRANSFERASE"/>
    <property type="match status" value="1"/>
</dbReference>
<dbReference type="HAMAP" id="MF_01148">
    <property type="entry name" value="Lnt"/>
    <property type="match status" value="1"/>
</dbReference>
<dbReference type="RefSeq" id="WP_081853367.1">
    <property type="nucleotide sequence ID" value="NZ_JMIW01000004.1"/>
</dbReference>
<evidence type="ECO:0000313" key="12">
    <source>
        <dbReference type="Proteomes" id="UP000027647"/>
    </source>
</evidence>
<evidence type="ECO:0000256" key="4">
    <source>
        <dbReference type="ARBA" id="ARBA00022679"/>
    </source>
</evidence>
<evidence type="ECO:0000259" key="10">
    <source>
        <dbReference type="PROSITE" id="PS50263"/>
    </source>
</evidence>
<name>A0A074MDA6_ERYLO</name>
<comment type="caution">
    <text evidence="11">The sequence shown here is derived from an EMBL/GenBank/DDBJ whole genome shotgun (WGS) entry which is preliminary data.</text>
</comment>
<organism evidence="11 12">
    <name type="scientific">Erythrobacter longus</name>
    <dbReference type="NCBI Taxonomy" id="1044"/>
    <lineage>
        <taxon>Bacteria</taxon>
        <taxon>Pseudomonadati</taxon>
        <taxon>Pseudomonadota</taxon>
        <taxon>Alphaproteobacteria</taxon>
        <taxon>Sphingomonadales</taxon>
        <taxon>Erythrobacteraceae</taxon>
        <taxon>Erythrobacter/Porphyrobacter group</taxon>
        <taxon>Erythrobacter</taxon>
    </lineage>
</organism>
<feature type="transmembrane region" description="Helical" evidence="9">
    <location>
        <begin position="526"/>
        <end position="547"/>
    </location>
</feature>